<feature type="transmembrane region" description="Helical" evidence="1">
    <location>
        <begin position="121"/>
        <end position="140"/>
    </location>
</feature>
<feature type="transmembrane region" description="Helical" evidence="1">
    <location>
        <begin position="88"/>
        <end position="109"/>
    </location>
</feature>
<evidence type="ECO:0000313" key="3">
    <source>
        <dbReference type="Proteomes" id="UP000515823"/>
    </source>
</evidence>
<keyword evidence="1" id="KW-0472">Membrane</keyword>
<dbReference type="EMBL" id="CP060634">
    <property type="protein sequence ID" value="QNM06437.1"/>
    <property type="molecule type" value="Genomic_DNA"/>
</dbReference>
<keyword evidence="1" id="KW-1133">Transmembrane helix</keyword>
<feature type="transmembrane region" description="Helical" evidence="1">
    <location>
        <begin position="50"/>
        <end position="67"/>
    </location>
</feature>
<keyword evidence="1" id="KW-0812">Transmembrane</keyword>
<name>A0A7G9G6K5_9FIRM</name>
<organism evidence="2 3">
    <name type="scientific">Qiania dongpingensis</name>
    <dbReference type="NCBI Taxonomy" id="2763669"/>
    <lineage>
        <taxon>Bacteria</taxon>
        <taxon>Bacillati</taxon>
        <taxon>Bacillota</taxon>
        <taxon>Clostridia</taxon>
        <taxon>Lachnospirales</taxon>
        <taxon>Lachnospiraceae</taxon>
        <taxon>Qiania</taxon>
    </lineage>
</organism>
<gene>
    <name evidence="2" type="ORF">H9Q78_04700</name>
</gene>
<dbReference type="Proteomes" id="UP000515823">
    <property type="component" value="Chromosome"/>
</dbReference>
<feature type="transmembrane region" description="Helical" evidence="1">
    <location>
        <begin position="20"/>
        <end position="38"/>
    </location>
</feature>
<proteinExistence type="predicted"/>
<feature type="transmembrane region" description="Helical" evidence="1">
    <location>
        <begin position="147"/>
        <end position="163"/>
    </location>
</feature>
<dbReference type="RefSeq" id="WP_249303885.1">
    <property type="nucleotide sequence ID" value="NZ_CP060634.1"/>
</dbReference>
<reference evidence="2 3" key="1">
    <citation type="submission" date="2020-08" db="EMBL/GenBank/DDBJ databases">
        <authorList>
            <person name="Liu C."/>
            <person name="Sun Q."/>
        </authorList>
    </citation>
    <scope>NUCLEOTIDE SEQUENCE [LARGE SCALE GENOMIC DNA]</scope>
    <source>
        <strain evidence="2 3">NSJ-38</strain>
    </source>
</reference>
<keyword evidence="3" id="KW-1185">Reference proteome</keyword>
<feature type="transmembrane region" description="Helical" evidence="1">
    <location>
        <begin position="183"/>
        <end position="200"/>
    </location>
</feature>
<sequence>MENYVKAGKIHLKYHLKFHLLAGFLLLCLMPFLTGVQYLEPNETAQTLEMYAALMGIIFLVPAFLPDQDRNIRDLLRSKKVPITCLHVIRLLEALVFLALYTGVCVVFLKYNGCEFPMWNYYLGTLAGALFLGGLGMFFYSLTDNIAVGYMIPIVYYVTNFNGDKYLKNFYLFSMMGGSYVPKFYLAAAGTLLLLAGVVWRRFKP</sequence>
<accession>A0A7G9G6K5</accession>
<evidence type="ECO:0000313" key="2">
    <source>
        <dbReference type="EMBL" id="QNM06437.1"/>
    </source>
</evidence>
<protein>
    <submittedName>
        <fullName evidence="2">Uncharacterized protein</fullName>
    </submittedName>
</protein>
<dbReference type="KEGG" id="qdo:H9Q78_04700"/>
<evidence type="ECO:0000256" key="1">
    <source>
        <dbReference type="SAM" id="Phobius"/>
    </source>
</evidence>
<dbReference type="AlphaFoldDB" id="A0A7G9G6K5"/>